<evidence type="ECO:0000256" key="2">
    <source>
        <dbReference type="ARBA" id="ARBA00022741"/>
    </source>
</evidence>
<dbReference type="Pfam" id="PF03747">
    <property type="entry name" value="ADP_ribosyl_GH"/>
    <property type="match status" value="1"/>
</dbReference>
<keyword evidence="3 6" id="KW-0378">Hydrolase</keyword>
<keyword evidence="4" id="KW-0342">GTP-binding</keyword>
<keyword evidence="7" id="KW-1185">Reference proteome</keyword>
<dbReference type="GO" id="GO:0016787">
    <property type="term" value="F:hydrolase activity"/>
    <property type="evidence" value="ECO:0007669"/>
    <property type="project" value="UniProtKB-KW"/>
</dbReference>
<proteinExistence type="inferred from homology"/>
<dbReference type="SUPFAM" id="SSF101478">
    <property type="entry name" value="ADP-ribosylglycohydrolase"/>
    <property type="match status" value="1"/>
</dbReference>
<dbReference type="InterPro" id="IPR009001">
    <property type="entry name" value="Transl_elong_EF1A/Init_IF2_C"/>
</dbReference>
<dbReference type="PANTHER" id="PTHR16222:SF24">
    <property type="entry name" value="ADP-RIBOSYLHYDROLASE ARH3"/>
    <property type="match status" value="1"/>
</dbReference>
<name>A0A3S4T2G7_9FLAO</name>
<dbReference type="Gene3D" id="2.40.30.10">
    <property type="entry name" value="Translation factors"/>
    <property type="match status" value="1"/>
</dbReference>
<accession>A0A3S4T2G7</accession>
<evidence type="ECO:0000313" key="7">
    <source>
        <dbReference type="Proteomes" id="UP000287527"/>
    </source>
</evidence>
<dbReference type="GO" id="GO:0046872">
    <property type="term" value="F:metal ion binding"/>
    <property type="evidence" value="ECO:0007669"/>
    <property type="project" value="UniProtKB-KW"/>
</dbReference>
<evidence type="ECO:0000256" key="1">
    <source>
        <dbReference type="ARBA" id="ARBA00010702"/>
    </source>
</evidence>
<keyword evidence="2" id="KW-0547">Nucleotide-binding</keyword>
<feature type="binding site" evidence="5">
    <location>
        <position position="53"/>
    </location>
    <ligand>
        <name>Mg(2+)</name>
        <dbReference type="ChEBI" id="CHEBI:18420"/>
        <label>1</label>
    </ligand>
</feature>
<dbReference type="SUPFAM" id="SSF50465">
    <property type="entry name" value="EF-Tu/eEF-1alpha/eIF2-gamma C-terminal domain"/>
    <property type="match status" value="1"/>
</dbReference>
<feature type="binding site" evidence="5">
    <location>
        <position position="264"/>
    </location>
    <ligand>
        <name>Mg(2+)</name>
        <dbReference type="ChEBI" id="CHEBI:18420"/>
        <label>1</label>
    </ligand>
</feature>
<keyword evidence="5" id="KW-0479">Metal-binding</keyword>
<gene>
    <name evidence="6" type="ORF">EPI11_06370</name>
</gene>
<feature type="binding site" evidence="5">
    <location>
        <position position="52"/>
    </location>
    <ligand>
        <name>Mg(2+)</name>
        <dbReference type="ChEBI" id="CHEBI:18420"/>
        <label>1</label>
    </ligand>
</feature>
<reference evidence="6 7" key="1">
    <citation type="submission" date="2019-01" db="EMBL/GenBank/DDBJ databases">
        <title>Flavobacterium sp. nov.,isolated from freshwater.</title>
        <authorList>
            <person name="Zhang R."/>
            <person name="Du Z.-J."/>
        </authorList>
    </citation>
    <scope>NUCLEOTIDE SEQUENCE [LARGE SCALE GENOMIC DNA]</scope>
    <source>
        <strain evidence="6 7">1E403</strain>
    </source>
</reference>
<evidence type="ECO:0000313" key="6">
    <source>
        <dbReference type="EMBL" id="RWX01571.1"/>
    </source>
</evidence>
<dbReference type="Proteomes" id="UP000287527">
    <property type="component" value="Unassembled WGS sequence"/>
</dbReference>
<protein>
    <submittedName>
        <fullName evidence="6">ADP-ribosylglycohydrolase family protein</fullName>
    </submittedName>
</protein>
<dbReference type="PANTHER" id="PTHR16222">
    <property type="entry name" value="ADP-RIBOSYLGLYCOHYDROLASE"/>
    <property type="match status" value="1"/>
</dbReference>
<dbReference type="OrthoDB" id="9798107at2"/>
<dbReference type="EMBL" id="SBII01000003">
    <property type="protein sequence ID" value="RWX01571.1"/>
    <property type="molecule type" value="Genomic_DNA"/>
</dbReference>
<evidence type="ECO:0000256" key="3">
    <source>
        <dbReference type="ARBA" id="ARBA00022801"/>
    </source>
</evidence>
<dbReference type="InterPro" id="IPR050792">
    <property type="entry name" value="ADP-ribosylglycohydrolase"/>
</dbReference>
<feature type="binding site" evidence="5">
    <location>
        <position position="267"/>
    </location>
    <ligand>
        <name>Mg(2+)</name>
        <dbReference type="ChEBI" id="CHEBI:18420"/>
        <label>1</label>
    </ligand>
</feature>
<comment type="similarity">
    <text evidence="1">Belongs to the ADP-ribosylglycohydrolase family.</text>
</comment>
<dbReference type="Gene3D" id="1.10.4080.10">
    <property type="entry name" value="ADP-ribosylation/Crystallin J1"/>
    <property type="match status" value="1"/>
</dbReference>
<dbReference type="GO" id="GO:0005525">
    <property type="term" value="F:GTP binding"/>
    <property type="evidence" value="ECO:0007669"/>
    <property type="project" value="UniProtKB-KW"/>
</dbReference>
<feature type="binding site" evidence="5">
    <location>
        <position position="54"/>
    </location>
    <ligand>
        <name>Mg(2+)</name>
        <dbReference type="ChEBI" id="CHEBI:18420"/>
        <label>1</label>
    </ligand>
</feature>
<dbReference type="AlphaFoldDB" id="A0A3S4T2G7"/>
<keyword evidence="5" id="KW-0460">Magnesium</keyword>
<sequence>MDSKIKSALFGVAIGDALGVPVEFTSREQRRREPVDDMWSYGTHDQPAGTFSDDASLTFCLAEALSIEFDLNVIAQNFIKWYYHAYWTAHGEVFDIGIATRQAIDRLAKGEQPEFAGGFEISSNGNGSLMRLLPLLFYIKDKSTEERYTITKLVSSITHSHIRSVISCFYYLEFARHLLNGNDLTYIYGLLKIEISDFLKSKEINKDEIAIFDRLFKRDIYKLNEDEIQSTGYVIHTLEASLWCLMTTTSYKEAVLKAVNLGDDTDTTAAVTGGLAGLLYGYENIPKQWLSKLARHNDIEILAQRMNKRLIMQNSDFIAVLKYKTTEEGGRETAAKSGYRPAVKFSFDKMLTSGIQTFIDKEQIYPGESVEAYMKILSAPHFYGRLEERMEFIFTEGDHIIGTGVIKEILNQYLKVKEIIK</sequence>
<dbReference type="InterPro" id="IPR036705">
    <property type="entry name" value="Ribosyl_crysJ1_sf"/>
</dbReference>
<organism evidence="6 7">
    <name type="scientific">Flavobacterium cerinum</name>
    <dbReference type="NCBI Taxonomy" id="2502784"/>
    <lineage>
        <taxon>Bacteria</taxon>
        <taxon>Pseudomonadati</taxon>
        <taxon>Bacteroidota</taxon>
        <taxon>Flavobacteriia</taxon>
        <taxon>Flavobacteriales</taxon>
        <taxon>Flavobacteriaceae</taxon>
        <taxon>Flavobacterium</taxon>
    </lineage>
</organism>
<evidence type="ECO:0000256" key="4">
    <source>
        <dbReference type="ARBA" id="ARBA00023134"/>
    </source>
</evidence>
<dbReference type="InterPro" id="IPR005502">
    <property type="entry name" value="Ribosyl_crysJ1"/>
</dbReference>
<feature type="binding site" evidence="5">
    <location>
        <position position="266"/>
    </location>
    <ligand>
        <name>Mg(2+)</name>
        <dbReference type="ChEBI" id="CHEBI:18420"/>
        <label>1</label>
    </ligand>
</feature>
<dbReference type="RefSeq" id="WP_128389108.1">
    <property type="nucleotide sequence ID" value="NZ_SBII01000003.1"/>
</dbReference>
<comment type="caution">
    <text evidence="6">The sequence shown here is derived from an EMBL/GenBank/DDBJ whole genome shotgun (WGS) entry which is preliminary data.</text>
</comment>
<comment type="cofactor">
    <cofactor evidence="5">
        <name>Mg(2+)</name>
        <dbReference type="ChEBI" id="CHEBI:18420"/>
    </cofactor>
    <text evidence="5">Binds 2 magnesium ions per subunit.</text>
</comment>
<evidence type="ECO:0000256" key="5">
    <source>
        <dbReference type="PIRSR" id="PIRSR605502-1"/>
    </source>
</evidence>